<sequence length="149" mass="16433">MERVRQAPTPQDAVPEPVPTRHGAVAESGENYLETIYVIKERNADGIVRAVDVANELRFSKPSVSRALGLLKDKGLITIADNGAINFTPDGRVLAASVFERHQLLTVFLQHTAQIPSDLAEKDACRIEHVVSEQTMHGIKQYLKDHGLL</sequence>
<dbReference type="SUPFAM" id="SSF47979">
    <property type="entry name" value="Iron-dependent repressor protein, dimerization domain"/>
    <property type="match status" value="1"/>
</dbReference>
<dbReference type="InterPro" id="IPR036421">
    <property type="entry name" value="Fe_dep_repressor_sf"/>
</dbReference>
<dbReference type="InterPro" id="IPR001367">
    <property type="entry name" value="Fe_dep_repressor"/>
</dbReference>
<dbReference type="Pfam" id="PF02742">
    <property type="entry name" value="Fe_dep_repr_C"/>
    <property type="match status" value="1"/>
</dbReference>
<evidence type="ECO:0000256" key="5">
    <source>
        <dbReference type="ARBA" id="ARBA00023163"/>
    </source>
</evidence>
<feature type="domain" description="HTH dtxR-type" evidence="8">
    <location>
        <begin position="27"/>
        <end position="80"/>
    </location>
</feature>
<dbReference type="Gene3D" id="1.10.10.10">
    <property type="entry name" value="Winged helix-like DNA-binding domain superfamily/Winged helix DNA-binding domain"/>
    <property type="match status" value="1"/>
</dbReference>
<dbReference type="InterPro" id="IPR050536">
    <property type="entry name" value="DtxR_MntR_Metal-Reg"/>
</dbReference>
<dbReference type="PANTHER" id="PTHR33238">
    <property type="entry name" value="IRON (METAL) DEPENDENT REPRESSOR, DTXR FAMILY"/>
    <property type="match status" value="1"/>
</dbReference>
<dbReference type="RefSeq" id="WP_113742954.1">
    <property type="nucleotide sequence ID" value="NZ_UAPV01000001.1"/>
</dbReference>
<dbReference type="GO" id="GO:0046914">
    <property type="term" value="F:transition metal ion binding"/>
    <property type="evidence" value="ECO:0007669"/>
    <property type="project" value="InterPro"/>
</dbReference>
<evidence type="ECO:0000313" key="11">
    <source>
        <dbReference type="Proteomes" id="UP000250086"/>
    </source>
</evidence>
<feature type="region of interest" description="Disordered" evidence="7">
    <location>
        <begin position="1"/>
        <end position="23"/>
    </location>
</feature>
<evidence type="ECO:0000256" key="1">
    <source>
        <dbReference type="ARBA" id="ARBA00007871"/>
    </source>
</evidence>
<dbReference type="GO" id="GO:0003700">
    <property type="term" value="F:DNA-binding transcription factor activity"/>
    <property type="evidence" value="ECO:0007669"/>
    <property type="project" value="InterPro"/>
</dbReference>
<feature type="domain" description="Iron dependent repressor metal binding and dimerisation" evidence="9">
    <location>
        <begin position="88"/>
        <end position="144"/>
    </location>
</feature>
<comment type="similarity">
    <text evidence="1">Belongs to the DtxR/MntR family.</text>
</comment>
<dbReference type="InterPro" id="IPR036390">
    <property type="entry name" value="WH_DNA-bd_sf"/>
</dbReference>
<dbReference type="Proteomes" id="UP000250086">
    <property type="component" value="Unassembled WGS sequence"/>
</dbReference>
<evidence type="ECO:0000259" key="9">
    <source>
        <dbReference type="Pfam" id="PF02742"/>
    </source>
</evidence>
<dbReference type="EMBL" id="UAPV01000001">
    <property type="protein sequence ID" value="SPT68722.1"/>
    <property type="molecule type" value="Genomic_DNA"/>
</dbReference>
<comment type="function">
    <text evidence="6">In the presence of manganese, represses expression of mntH and mntS. Up-regulates expression of mntP.</text>
</comment>
<keyword evidence="3" id="KW-0805">Transcription regulation</keyword>
<evidence type="ECO:0000256" key="7">
    <source>
        <dbReference type="SAM" id="MobiDB-lite"/>
    </source>
</evidence>
<dbReference type="SMART" id="SM00529">
    <property type="entry name" value="HTH_DTXR"/>
    <property type="match status" value="1"/>
</dbReference>
<dbReference type="GO" id="GO:0046983">
    <property type="term" value="F:protein dimerization activity"/>
    <property type="evidence" value="ECO:0007669"/>
    <property type="project" value="InterPro"/>
</dbReference>
<keyword evidence="4" id="KW-0238">DNA-binding</keyword>
<dbReference type="GO" id="GO:0003677">
    <property type="term" value="F:DNA binding"/>
    <property type="evidence" value="ECO:0007669"/>
    <property type="project" value="UniProtKB-KW"/>
</dbReference>
<dbReference type="InterPro" id="IPR036388">
    <property type="entry name" value="WH-like_DNA-bd_sf"/>
</dbReference>
<accession>A0A2X0WQ92</accession>
<evidence type="ECO:0000256" key="3">
    <source>
        <dbReference type="ARBA" id="ARBA00023015"/>
    </source>
</evidence>
<proteinExistence type="inferred from homology"/>
<gene>
    <name evidence="10" type="primary">dtxR</name>
    <name evidence="10" type="ORF">NCTC13093_00066</name>
</gene>
<dbReference type="Gene3D" id="1.10.60.10">
    <property type="entry name" value="Iron dependent repressor, metal binding and dimerisation domain"/>
    <property type="match status" value="1"/>
</dbReference>
<dbReference type="InterPro" id="IPR022687">
    <property type="entry name" value="HTH_DTXR"/>
</dbReference>
<evidence type="ECO:0000313" key="10">
    <source>
        <dbReference type="EMBL" id="SPT68722.1"/>
    </source>
</evidence>
<keyword evidence="5" id="KW-0804">Transcription</keyword>
<reference evidence="10 11" key="1">
    <citation type="submission" date="2018-06" db="EMBL/GenBank/DDBJ databases">
        <authorList>
            <consortium name="Pathogen Informatics"/>
            <person name="Doyle S."/>
        </authorList>
    </citation>
    <scope>NUCLEOTIDE SEQUENCE [LARGE SCALE GENOMIC DNA]</scope>
    <source>
        <strain evidence="10 11">NCTC13093</strain>
    </source>
</reference>
<dbReference type="PANTHER" id="PTHR33238:SF7">
    <property type="entry name" value="IRON-DEPENDENT TRANSCRIPTIONAL REGULATOR"/>
    <property type="match status" value="1"/>
</dbReference>
<keyword evidence="11" id="KW-1185">Reference proteome</keyword>
<evidence type="ECO:0000256" key="6">
    <source>
        <dbReference type="ARBA" id="ARBA00025185"/>
    </source>
</evidence>
<dbReference type="InterPro" id="IPR022689">
    <property type="entry name" value="Iron_dep_repressor"/>
</dbReference>
<dbReference type="AlphaFoldDB" id="A0A2X0WQ92"/>
<evidence type="ECO:0000256" key="2">
    <source>
        <dbReference type="ARBA" id="ARBA00022386"/>
    </source>
</evidence>
<dbReference type="SUPFAM" id="SSF46785">
    <property type="entry name" value="Winged helix' DNA-binding domain"/>
    <property type="match status" value="1"/>
</dbReference>
<organism evidence="10 11">
    <name type="scientific">Anaerobiospirillum thomasii</name>
    <dbReference type="NCBI Taxonomy" id="179995"/>
    <lineage>
        <taxon>Bacteria</taxon>
        <taxon>Pseudomonadati</taxon>
        <taxon>Pseudomonadota</taxon>
        <taxon>Gammaproteobacteria</taxon>
        <taxon>Aeromonadales</taxon>
        <taxon>Succinivibrionaceae</taxon>
        <taxon>Anaerobiospirillum</taxon>
    </lineage>
</organism>
<evidence type="ECO:0000256" key="4">
    <source>
        <dbReference type="ARBA" id="ARBA00023125"/>
    </source>
</evidence>
<dbReference type="Pfam" id="PF01325">
    <property type="entry name" value="Fe_dep_repress"/>
    <property type="match status" value="1"/>
</dbReference>
<name>A0A2X0WQ92_9GAMM</name>
<protein>
    <recommendedName>
        <fullName evidence="2">Transcriptional regulator MntR</fullName>
    </recommendedName>
</protein>
<evidence type="ECO:0000259" key="8">
    <source>
        <dbReference type="Pfam" id="PF01325"/>
    </source>
</evidence>